<dbReference type="Gene3D" id="3.40.50.2300">
    <property type="match status" value="1"/>
</dbReference>
<dbReference type="EMBL" id="MIGX01000026">
    <property type="protein sequence ID" value="PPT91476.1"/>
    <property type="molecule type" value="Genomic_DNA"/>
</dbReference>
<dbReference type="SUPFAM" id="SSF52172">
    <property type="entry name" value="CheY-like"/>
    <property type="match status" value="1"/>
</dbReference>
<dbReference type="PANTHER" id="PTHR37299:SF1">
    <property type="entry name" value="STAGE 0 SPORULATION PROTEIN A HOMOLOG"/>
    <property type="match status" value="1"/>
</dbReference>
<accession>A0A2S6ZGY7</accession>
<organism evidence="5 6">
    <name type="scientific">Xanthomonas theicola</name>
    <dbReference type="NCBI Taxonomy" id="56464"/>
    <lineage>
        <taxon>Bacteria</taxon>
        <taxon>Pseudomonadati</taxon>
        <taxon>Pseudomonadota</taxon>
        <taxon>Gammaproteobacteria</taxon>
        <taxon>Lysobacterales</taxon>
        <taxon>Lysobacteraceae</taxon>
        <taxon>Xanthomonas</taxon>
    </lineage>
</organism>
<dbReference type="PANTHER" id="PTHR37299">
    <property type="entry name" value="TRANSCRIPTIONAL REGULATOR-RELATED"/>
    <property type="match status" value="1"/>
</dbReference>
<gene>
    <name evidence="5" type="ORF">XthCFBP4691_07595</name>
</gene>
<name>A0A2S6ZGY7_9XANT</name>
<dbReference type="Proteomes" id="UP000239898">
    <property type="component" value="Unassembled WGS sequence"/>
</dbReference>
<dbReference type="InterPro" id="IPR001789">
    <property type="entry name" value="Sig_transdc_resp-reg_receiver"/>
</dbReference>
<dbReference type="Gene3D" id="2.40.50.1020">
    <property type="entry name" value="LytTr DNA-binding domain"/>
    <property type="match status" value="1"/>
</dbReference>
<evidence type="ECO:0000313" key="6">
    <source>
        <dbReference type="Proteomes" id="UP000239898"/>
    </source>
</evidence>
<dbReference type="SMART" id="SM00850">
    <property type="entry name" value="LytTR"/>
    <property type="match status" value="1"/>
</dbReference>
<dbReference type="OrthoDB" id="236568at2"/>
<dbReference type="InterPro" id="IPR007492">
    <property type="entry name" value="LytTR_DNA-bd_dom"/>
</dbReference>
<feature type="modified residue" description="4-aspartylphosphate" evidence="2">
    <location>
        <position position="59"/>
    </location>
</feature>
<dbReference type="RefSeq" id="WP_128419859.1">
    <property type="nucleotide sequence ID" value="NZ_CP049017.1"/>
</dbReference>
<keyword evidence="2" id="KW-0597">Phosphoprotein</keyword>
<comment type="caution">
    <text evidence="5">The sequence shown here is derived from an EMBL/GenBank/DDBJ whole genome shotgun (WGS) entry which is preliminary data.</text>
</comment>
<evidence type="ECO:0000259" key="4">
    <source>
        <dbReference type="PROSITE" id="PS50930"/>
    </source>
</evidence>
<sequence>MTHAAPTALIADDEPLLRDALARQLARVWPDLVIVAQARNGRETLQFFERHHVDIFFLDIRMPGLSGVEVAQAITRPAHVVFVTAHDDYAVQAFAQGALDYLVKPVEPERLANTVARLQARLRADQPPLVDVAEQLQRLAAQLAQARQAPYTPKQHLQWVHAQSGQTLRLIPVDAIDYFQSDTKYTRVAWHDDAGVACEAIVSMTLAQLVQALDPARFSQVHRSVLVNLHAVSHLVRGEHDTARVHLRRRKESLPVSRRYLPQFRAF</sequence>
<feature type="domain" description="HTH LytTR-type" evidence="4">
    <location>
        <begin position="170"/>
        <end position="267"/>
    </location>
</feature>
<dbReference type="PROSITE" id="PS50110">
    <property type="entry name" value="RESPONSE_REGULATORY"/>
    <property type="match status" value="1"/>
</dbReference>
<evidence type="ECO:0000313" key="5">
    <source>
        <dbReference type="EMBL" id="PPT91476.1"/>
    </source>
</evidence>
<evidence type="ECO:0000256" key="2">
    <source>
        <dbReference type="PROSITE-ProRule" id="PRU00169"/>
    </source>
</evidence>
<dbReference type="Pfam" id="PF00072">
    <property type="entry name" value="Response_reg"/>
    <property type="match status" value="1"/>
</dbReference>
<dbReference type="AlphaFoldDB" id="A0A2S6ZGY7"/>
<dbReference type="SMART" id="SM00448">
    <property type="entry name" value="REC"/>
    <property type="match status" value="1"/>
</dbReference>
<keyword evidence="5" id="KW-0238">DNA-binding</keyword>
<keyword evidence="1" id="KW-0902">Two-component regulatory system</keyword>
<protein>
    <submittedName>
        <fullName evidence="5">DNA-binding response regulator</fullName>
    </submittedName>
</protein>
<dbReference type="GO" id="GO:0003677">
    <property type="term" value="F:DNA binding"/>
    <property type="evidence" value="ECO:0007669"/>
    <property type="project" value="UniProtKB-KW"/>
</dbReference>
<dbReference type="PROSITE" id="PS50930">
    <property type="entry name" value="HTH_LYTTR"/>
    <property type="match status" value="1"/>
</dbReference>
<keyword evidence="6" id="KW-1185">Reference proteome</keyword>
<dbReference type="GO" id="GO:0000156">
    <property type="term" value="F:phosphorelay response regulator activity"/>
    <property type="evidence" value="ECO:0007669"/>
    <property type="project" value="InterPro"/>
</dbReference>
<proteinExistence type="predicted"/>
<evidence type="ECO:0000256" key="1">
    <source>
        <dbReference type="ARBA" id="ARBA00023012"/>
    </source>
</evidence>
<dbReference type="InterPro" id="IPR011006">
    <property type="entry name" value="CheY-like_superfamily"/>
</dbReference>
<evidence type="ECO:0000259" key="3">
    <source>
        <dbReference type="PROSITE" id="PS50110"/>
    </source>
</evidence>
<dbReference type="Pfam" id="PF04397">
    <property type="entry name" value="LytTR"/>
    <property type="match status" value="1"/>
</dbReference>
<dbReference type="InterPro" id="IPR046947">
    <property type="entry name" value="LytR-like"/>
</dbReference>
<reference evidence="5 6" key="1">
    <citation type="submission" date="2016-08" db="EMBL/GenBank/DDBJ databases">
        <title>Evolution of the type three secretion system and type three effector repertoires in Xanthomonas.</title>
        <authorList>
            <person name="Merda D."/>
            <person name="Briand M."/>
            <person name="Bosis E."/>
            <person name="Rousseau C."/>
            <person name="Portier P."/>
            <person name="Jacques M.-A."/>
            <person name="Fischer-Le Saux M."/>
        </authorList>
    </citation>
    <scope>NUCLEOTIDE SEQUENCE [LARGE SCALE GENOMIC DNA]</scope>
    <source>
        <strain evidence="5 6">CFBP 4691</strain>
    </source>
</reference>
<feature type="domain" description="Response regulatory" evidence="3">
    <location>
        <begin position="7"/>
        <end position="119"/>
    </location>
</feature>